<evidence type="ECO:0000313" key="3">
    <source>
        <dbReference type="Proteomes" id="UP000464787"/>
    </source>
</evidence>
<evidence type="ECO:0000259" key="1">
    <source>
        <dbReference type="Pfam" id="PF05257"/>
    </source>
</evidence>
<gene>
    <name evidence="2" type="ORF">GT347_17775</name>
</gene>
<name>A0A857J9J6_9BURK</name>
<dbReference type="KEGG" id="xyk:GT347_17775"/>
<dbReference type="InterPro" id="IPR038765">
    <property type="entry name" value="Papain-like_cys_pep_sf"/>
</dbReference>
<organism evidence="2 3">
    <name type="scientific">Xylophilus rhododendri</name>
    <dbReference type="NCBI Taxonomy" id="2697032"/>
    <lineage>
        <taxon>Bacteria</taxon>
        <taxon>Pseudomonadati</taxon>
        <taxon>Pseudomonadota</taxon>
        <taxon>Betaproteobacteria</taxon>
        <taxon>Burkholderiales</taxon>
        <taxon>Xylophilus</taxon>
    </lineage>
</organism>
<dbReference type="SUPFAM" id="SSF54001">
    <property type="entry name" value="Cysteine proteinases"/>
    <property type="match status" value="1"/>
</dbReference>
<dbReference type="RefSeq" id="WP_160553473.1">
    <property type="nucleotide sequence ID" value="NZ_CP047650.1"/>
</dbReference>
<dbReference type="Proteomes" id="UP000464787">
    <property type="component" value="Chromosome"/>
</dbReference>
<sequence>MVMTVKQVLARALSATGQGTVYWAGAGGQDPRAASPTQALAIGREWPGLPAAQQAALKPLAEAAGLDLKDPNLVAPACDCSGYVCWALGIARHFSSPAGDVWLNTDNIWQDACGPARQFRKTALAEVGGLVVYPKQGSGETYGHVGLVTEVGADGHATRIAHCSASNFMEAPHDAIKVNAAEAFQRQPKSIYAWFLAMPR</sequence>
<evidence type="ECO:0000313" key="2">
    <source>
        <dbReference type="EMBL" id="QHI99662.1"/>
    </source>
</evidence>
<dbReference type="Pfam" id="PF05257">
    <property type="entry name" value="CHAP"/>
    <property type="match status" value="1"/>
</dbReference>
<dbReference type="AlphaFoldDB" id="A0A857J9J6"/>
<dbReference type="InterPro" id="IPR007921">
    <property type="entry name" value="CHAP_dom"/>
</dbReference>
<keyword evidence="3" id="KW-1185">Reference proteome</keyword>
<proteinExistence type="predicted"/>
<feature type="domain" description="Peptidase C51" evidence="1">
    <location>
        <begin position="79"/>
        <end position="158"/>
    </location>
</feature>
<dbReference type="Gene3D" id="3.90.1720.10">
    <property type="entry name" value="endopeptidase domain like (from Nostoc punctiforme)"/>
    <property type="match status" value="1"/>
</dbReference>
<dbReference type="EMBL" id="CP047650">
    <property type="protein sequence ID" value="QHI99662.1"/>
    <property type="molecule type" value="Genomic_DNA"/>
</dbReference>
<accession>A0A857J9J6</accession>
<protein>
    <submittedName>
        <fullName evidence="2">CHAP domain-containing protein</fullName>
    </submittedName>
</protein>
<reference evidence="2 3" key="1">
    <citation type="submission" date="2020-01" db="EMBL/GenBank/DDBJ databases">
        <title>Genome sequencing of strain KACC 21265.</title>
        <authorList>
            <person name="Heo J."/>
            <person name="Kim S.-J."/>
            <person name="Kim J.-S."/>
            <person name="Hong S.-B."/>
            <person name="Kwon S.-W."/>
        </authorList>
    </citation>
    <scope>NUCLEOTIDE SEQUENCE [LARGE SCALE GENOMIC DNA]</scope>
    <source>
        <strain evidence="2 3">KACC 21265</strain>
    </source>
</reference>